<sequence length="141" mass="16384">MLDLTSLKKAISSMNNAILVCQYKDNAWNEQNNVREVIEAGVIQNFEFTYELSYKFMVRWISLNISPEAASPLTKRDIFRTAARKELILDPTLWFTFTDARNITFHTYDRKKAEQVLLLAPALLEEASYLYSVLERQNAEP</sequence>
<proteinExistence type="predicted"/>
<dbReference type="AlphaFoldDB" id="A0A2V2N3P6"/>
<dbReference type="Pfam" id="PF08780">
    <property type="entry name" value="NTase_sub_bind"/>
    <property type="match status" value="1"/>
</dbReference>
<dbReference type="NCBIfam" id="TIGR01987">
    <property type="entry name" value="HI0074"/>
    <property type="match status" value="1"/>
</dbReference>
<accession>A0A2V2N3P6</accession>
<organism evidence="1 2">
    <name type="scientific">Methanospirillum stamsii</name>
    <dbReference type="NCBI Taxonomy" id="1277351"/>
    <lineage>
        <taxon>Archaea</taxon>
        <taxon>Methanobacteriati</taxon>
        <taxon>Methanobacteriota</taxon>
        <taxon>Stenosarchaea group</taxon>
        <taxon>Methanomicrobia</taxon>
        <taxon>Methanomicrobiales</taxon>
        <taxon>Methanospirillaceae</taxon>
        <taxon>Methanospirillum</taxon>
    </lineage>
</organism>
<name>A0A2V2N3P6_9EURY</name>
<gene>
    <name evidence="1" type="ORF">DLD82_11130</name>
</gene>
<dbReference type="Gene3D" id="1.20.120.330">
    <property type="entry name" value="Nucleotidyltransferases domain 2"/>
    <property type="match status" value="1"/>
</dbReference>
<dbReference type="GeneID" id="97610183"/>
<dbReference type="GO" id="GO:0016740">
    <property type="term" value="F:transferase activity"/>
    <property type="evidence" value="ECO:0007669"/>
    <property type="project" value="UniProtKB-KW"/>
</dbReference>
<keyword evidence="1" id="KW-0808">Transferase</keyword>
<comment type="caution">
    <text evidence="1">The sequence shown here is derived from an EMBL/GenBank/DDBJ whole genome shotgun (WGS) entry which is preliminary data.</text>
</comment>
<dbReference type="OrthoDB" id="115089at2157"/>
<dbReference type="RefSeq" id="WP_109941200.1">
    <property type="nucleotide sequence ID" value="NZ_CP176366.1"/>
</dbReference>
<reference evidence="1 2" key="1">
    <citation type="submission" date="2018-05" db="EMBL/GenBank/DDBJ databases">
        <title>Draft genome of Methanospirillum stamsii Pt1.</title>
        <authorList>
            <person name="Dueholm M.S."/>
            <person name="Nielsen P.H."/>
            <person name="Bakmann L.F."/>
            <person name="Otzen D.E."/>
        </authorList>
    </citation>
    <scope>NUCLEOTIDE SEQUENCE [LARGE SCALE GENOMIC DNA]</scope>
    <source>
        <strain evidence="1 2">Pt1</strain>
    </source>
</reference>
<protein>
    <submittedName>
        <fullName evidence="1">Nucleotidyltransferase</fullName>
    </submittedName>
</protein>
<dbReference type="SUPFAM" id="SSF81593">
    <property type="entry name" value="Nucleotidyltransferase substrate binding subunit/domain"/>
    <property type="match status" value="1"/>
</dbReference>
<evidence type="ECO:0000313" key="1">
    <source>
        <dbReference type="EMBL" id="PWR73125.1"/>
    </source>
</evidence>
<dbReference type="Proteomes" id="UP000245934">
    <property type="component" value="Unassembled WGS sequence"/>
</dbReference>
<dbReference type="EMBL" id="QGMZ01000021">
    <property type="protein sequence ID" value="PWR73125.1"/>
    <property type="molecule type" value="Genomic_DNA"/>
</dbReference>
<dbReference type="InterPro" id="IPR010235">
    <property type="entry name" value="HepT"/>
</dbReference>
<keyword evidence="2" id="KW-1185">Reference proteome</keyword>
<evidence type="ECO:0000313" key="2">
    <source>
        <dbReference type="Proteomes" id="UP000245934"/>
    </source>
</evidence>